<dbReference type="eggNOG" id="ENOG5032XKX">
    <property type="taxonomic scope" value="Bacteria"/>
</dbReference>
<evidence type="ECO:0000313" key="2">
    <source>
        <dbReference type="Proteomes" id="UP000011758"/>
    </source>
</evidence>
<dbReference type="AlphaFoldDB" id="M2NHA4"/>
<sequence length="105" mass="12348">MKNSNDLSYEILLSINNKLINESKIFHKVKNDEIFTSNDVAQYALSQVQTKKDELELYKVLKKDYIDNDYMPDVKKIQTFNNLIEGAQLNIDFYTLMAQEFSKKD</sequence>
<comment type="caution">
    <text evidence="1">The sequence shown here is derived from an EMBL/GenBank/DDBJ whole genome shotgun (WGS) entry which is preliminary data.</text>
</comment>
<reference evidence="1 2" key="1">
    <citation type="submission" date="2013-02" db="EMBL/GenBank/DDBJ databases">
        <title>The Genome Sequence of Lactobacillus catenaformis F0143.</title>
        <authorList>
            <consortium name="The Broad Institute Genome Sequencing Platform"/>
            <person name="Earl A."/>
            <person name="Ward D."/>
            <person name="Feldgarden M."/>
            <person name="Gevers D."/>
            <person name="Izard J."/>
            <person name="Blanton J.M."/>
            <person name="Mathney J."/>
            <person name="Dewhirst F.E."/>
            <person name="Young S.K."/>
            <person name="Zeng Q."/>
            <person name="Gargeya S."/>
            <person name="Fitzgerald M."/>
            <person name="Haas B."/>
            <person name="Abouelleil A."/>
            <person name="Alvarado L."/>
            <person name="Arachchi H.M."/>
            <person name="Berlin A."/>
            <person name="Chapman S.B."/>
            <person name="Gearin G."/>
            <person name="Goldberg J."/>
            <person name="Griggs A."/>
            <person name="Gujja S."/>
            <person name="Hansen M."/>
            <person name="Heiman D."/>
            <person name="Howarth C."/>
            <person name="Larimer J."/>
            <person name="Lui A."/>
            <person name="MacDonald P.J.P."/>
            <person name="McCowen C."/>
            <person name="Montmayeur A."/>
            <person name="Murphy C."/>
            <person name="Neiman D."/>
            <person name="Pearson M."/>
            <person name="Priest M."/>
            <person name="Roberts A."/>
            <person name="Saif S."/>
            <person name="Shea T."/>
            <person name="Sisk P."/>
            <person name="Stolte C."/>
            <person name="Sykes S."/>
            <person name="Wortman J."/>
            <person name="Nusbaum C."/>
            <person name="Birren B."/>
        </authorList>
    </citation>
    <scope>NUCLEOTIDE SEQUENCE [LARGE SCALE GENOMIC DNA]</scope>
    <source>
        <strain evidence="1 2">OT 569</strain>
    </source>
</reference>
<proteinExistence type="predicted"/>
<accession>M2NHA4</accession>
<keyword evidence="2" id="KW-1185">Reference proteome</keyword>
<dbReference type="RefSeq" id="WP_004801051.1">
    <property type="nucleotide sequence ID" value="NZ_AUGJ01000029.1"/>
</dbReference>
<dbReference type="Proteomes" id="UP000011758">
    <property type="component" value="Unassembled WGS sequence"/>
</dbReference>
<dbReference type="EMBL" id="AGEJ01000001">
    <property type="protein sequence ID" value="EMD17608.1"/>
    <property type="molecule type" value="Genomic_DNA"/>
</dbReference>
<name>M2NHA4_9FIRM</name>
<protein>
    <submittedName>
        <fullName evidence="1">Uncharacterized protein</fullName>
    </submittedName>
</protein>
<dbReference type="OrthoDB" id="1654870at2"/>
<organism evidence="1 2">
    <name type="scientific">Eggerthia catenaformis OT 569 = DSM 20559</name>
    <dbReference type="NCBI Taxonomy" id="999415"/>
    <lineage>
        <taxon>Bacteria</taxon>
        <taxon>Bacillati</taxon>
        <taxon>Bacillota</taxon>
        <taxon>Erysipelotrichia</taxon>
        <taxon>Erysipelotrichales</taxon>
        <taxon>Coprobacillaceae</taxon>
        <taxon>Eggerthia</taxon>
    </lineage>
</organism>
<evidence type="ECO:0000313" key="1">
    <source>
        <dbReference type="EMBL" id="EMD17608.1"/>
    </source>
</evidence>
<dbReference type="STRING" id="999415.HMPREF9943_00040"/>
<dbReference type="BioCyc" id="ECAT999415-HMP:GTTI-49-MONOMER"/>
<gene>
    <name evidence="1" type="ORF">HMPREF9943_00040</name>
</gene>